<dbReference type="EMBL" id="CAJVPV010003801">
    <property type="protein sequence ID" value="CAG8560080.1"/>
    <property type="molecule type" value="Genomic_DNA"/>
</dbReference>
<dbReference type="AlphaFoldDB" id="A0A9N9FU10"/>
<accession>A0A9N9FU10</accession>
<gene>
    <name evidence="1" type="ORF">AMORRO_LOCUS5974</name>
</gene>
<protein>
    <submittedName>
        <fullName evidence="1">15051_t:CDS:1</fullName>
    </submittedName>
</protein>
<organism evidence="1 2">
    <name type="scientific">Acaulospora morrowiae</name>
    <dbReference type="NCBI Taxonomy" id="94023"/>
    <lineage>
        <taxon>Eukaryota</taxon>
        <taxon>Fungi</taxon>
        <taxon>Fungi incertae sedis</taxon>
        <taxon>Mucoromycota</taxon>
        <taxon>Glomeromycotina</taxon>
        <taxon>Glomeromycetes</taxon>
        <taxon>Diversisporales</taxon>
        <taxon>Acaulosporaceae</taxon>
        <taxon>Acaulospora</taxon>
    </lineage>
</organism>
<comment type="caution">
    <text evidence="1">The sequence shown here is derived from an EMBL/GenBank/DDBJ whole genome shotgun (WGS) entry which is preliminary data.</text>
</comment>
<keyword evidence="2" id="KW-1185">Reference proteome</keyword>
<reference evidence="1" key="1">
    <citation type="submission" date="2021-06" db="EMBL/GenBank/DDBJ databases">
        <authorList>
            <person name="Kallberg Y."/>
            <person name="Tangrot J."/>
            <person name="Rosling A."/>
        </authorList>
    </citation>
    <scope>NUCLEOTIDE SEQUENCE</scope>
    <source>
        <strain evidence="1">CL551</strain>
    </source>
</reference>
<name>A0A9N9FU10_9GLOM</name>
<dbReference type="Proteomes" id="UP000789342">
    <property type="component" value="Unassembled WGS sequence"/>
</dbReference>
<proteinExistence type="predicted"/>
<sequence>MPGWPQRPTGLEDYRILLHNKKDYCEEPYFCICQNVVAPVTRVRVLMSIPRPKCSPARQLLHLDNILSHGNGLIKCQANLRSQYGGVGTSARALDEKQQQR</sequence>
<evidence type="ECO:0000313" key="1">
    <source>
        <dbReference type="EMBL" id="CAG8560080.1"/>
    </source>
</evidence>
<evidence type="ECO:0000313" key="2">
    <source>
        <dbReference type="Proteomes" id="UP000789342"/>
    </source>
</evidence>